<dbReference type="PROSITE" id="PS51257">
    <property type="entry name" value="PROKAR_LIPOPROTEIN"/>
    <property type="match status" value="1"/>
</dbReference>
<evidence type="ECO:0000313" key="5">
    <source>
        <dbReference type="EMBL" id="MFC5948879.1"/>
    </source>
</evidence>
<keyword evidence="6" id="KW-1185">Reference proteome</keyword>
<dbReference type="Proteomes" id="UP001596119">
    <property type="component" value="Unassembled WGS sequence"/>
</dbReference>
<dbReference type="PANTHER" id="PTHR35936:SF19">
    <property type="entry name" value="AMINO-ACID-BINDING PROTEIN YXEM-RELATED"/>
    <property type="match status" value="1"/>
</dbReference>
<proteinExistence type="predicted"/>
<feature type="signal peptide" evidence="3">
    <location>
        <begin position="1"/>
        <end position="27"/>
    </location>
</feature>
<feature type="chain" id="PRO_5045220979" evidence="3">
    <location>
        <begin position="28"/>
        <end position="330"/>
    </location>
</feature>
<sequence>MSRIPRPLRHLRLAAVALLVPVLAVVACSGPDPDQAAAPPSATGAAVNTSPEQNRVRADEVAAIAAKVPQAIRDRGTLVVGTTGSGNPPLSFRADDDRTVIGVEPDLAQLVADTLGLRLDLQPTSWENLFLGVESGQYDAGFSNITVTEERKDKYDFATYRVDTVSFEATNAGTVQRIEKPADISGLTIGVGSGTNQEQILVDWNAQNEKAGLAPATIQYYQNVGDYYLALDSGRLDAYFGPNPGVAYHVATGGKTKIVGSVNGGGGGVQADIAAMTKKDNGLVTALNEALNSVIANGKYAEVLGRWNLSNEALPTSAVNPPGLPRKAAS</sequence>
<organism evidence="5 6">
    <name type="scientific">Pseudonocardia lutea</name>
    <dbReference type="NCBI Taxonomy" id="2172015"/>
    <lineage>
        <taxon>Bacteria</taxon>
        <taxon>Bacillati</taxon>
        <taxon>Actinomycetota</taxon>
        <taxon>Actinomycetes</taxon>
        <taxon>Pseudonocardiales</taxon>
        <taxon>Pseudonocardiaceae</taxon>
        <taxon>Pseudonocardia</taxon>
    </lineage>
</organism>
<dbReference type="Gene3D" id="3.40.190.10">
    <property type="entry name" value="Periplasmic binding protein-like II"/>
    <property type="match status" value="2"/>
</dbReference>
<gene>
    <name evidence="5" type="ORF">ACFQH9_11380</name>
</gene>
<dbReference type="EMBL" id="JBHSQK010000021">
    <property type="protein sequence ID" value="MFC5948879.1"/>
    <property type="molecule type" value="Genomic_DNA"/>
</dbReference>
<feature type="domain" description="Solute-binding protein family 3/N-terminal" evidence="4">
    <location>
        <begin position="77"/>
        <end position="311"/>
    </location>
</feature>
<dbReference type="PANTHER" id="PTHR35936">
    <property type="entry name" value="MEMBRANE-BOUND LYTIC MUREIN TRANSGLYCOSYLASE F"/>
    <property type="match status" value="1"/>
</dbReference>
<protein>
    <submittedName>
        <fullName evidence="5">ABC transporter substrate-binding protein</fullName>
    </submittedName>
</protein>
<dbReference type="CDD" id="cd01004">
    <property type="entry name" value="PBP2_MidA_like"/>
    <property type="match status" value="1"/>
</dbReference>
<accession>A0ABW1I831</accession>
<reference evidence="6" key="1">
    <citation type="journal article" date="2019" name="Int. J. Syst. Evol. Microbiol.">
        <title>The Global Catalogue of Microorganisms (GCM) 10K type strain sequencing project: providing services to taxonomists for standard genome sequencing and annotation.</title>
        <authorList>
            <consortium name="The Broad Institute Genomics Platform"/>
            <consortium name="The Broad Institute Genome Sequencing Center for Infectious Disease"/>
            <person name="Wu L."/>
            <person name="Ma J."/>
        </authorList>
    </citation>
    <scope>NUCLEOTIDE SEQUENCE [LARGE SCALE GENOMIC DNA]</scope>
    <source>
        <strain evidence="6">CGMCC 4.7397</strain>
    </source>
</reference>
<evidence type="ECO:0000256" key="2">
    <source>
        <dbReference type="SAM" id="MobiDB-lite"/>
    </source>
</evidence>
<evidence type="ECO:0000259" key="4">
    <source>
        <dbReference type="SMART" id="SM00062"/>
    </source>
</evidence>
<evidence type="ECO:0000256" key="3">
    <source>
        <dbReference type="SAM" id="SignalP"/>
    </source>
</evidence>
<dbReference type="Pfam" id="PF00497">
    <property type="entry name" value="SBP_bac_3"/>
    <property type="match status" value="1"/>
</dbReference>
<name>A0ABW1I831_9PSEU</name>
<comment type="caution">
    <text evidence="5">The sequence shown here is derived from an EMBL/GenBank/DDBJ whole genome shotgun (WGS) entry which is preliminary data.</text>
</comment>
<feature type="region of interest" description="Disordered" evidence="2">
    <location>
        <begin position="33"/>
        <end position="54"/>
    </location>
</feature>
<dbReference type="SUPFAM" id="SSF53850">
    <property type="entry name" value="Periplasmic binding protein-like II"/>
    <property type="match status" value="1"/>
</dbReference>
<keyword evidence="1 3" id="KW-0732">Signal</keyword>
<evidence type="ECO:0000313" key="6">
    <source>
        <dbReference type="Proteomes" id="UP001596119"/>
    </source>
</evidence>
<evidence type="ECO:0000256" key="1">
    <source>
        <dbReference type="ARBA" id="ARBA00022729"/>
    </source>
</evidence>
<feature type="compositionally biased region" description="Low complexity" evidence="2">
    <location>
        <begin position="33"/>
        <end position="46"/>
    </location>
</feature>
<dbReference type="RefSeq" id="WP_379565954.1">
    <property type="nucleotide sequence ID" value="NZ_JBHSQK010000021.1"/>
</dbReference>
<dbReference type="InterPro" id="IPR001638">
    <property type="entry name" value="Solute-binding_3/MltF_N"/>
</dbReference>
<dbReference type="SMART" id="SM00062">
    <property type="entry name" value="PBPb"/>
    <property type="match status" value="1"/>
</dbReference>